<dbReference type="RefSeq" id="WP_209460435.1">
    <property type="nucleotide sequence ID" value="NZ_JAGGKC010000026.1"/>
</dbReference>
<dbReference type="InterPro" id="IPR025508">
    <property type="entry name" value="DUF4395"/>
</dbReference>
<dbReference type="Proteomes" id="UP001519271">
    <property type="component" value="Unassembled WGS sequence"/>
</dbReference>
<dbReference type="Pfam" id="PF14340">
    <property type="entry name" value="DUF4395"/>
    <property type="match status" value="1"/>
</dbReference>
<comment type="caution">
    <text evidence="3">The sequence shown here is derived from an EMBL/GenBank/DDBJ whole genome shotgun (WGS) entry which is preliminary data.</text>
</comment>
<accession>A0ABS4G6U7</accession>
<reference evidence="3 4" key="1">
    <citation type="submission" date="2021-03" db="EMBL/GenBank/DDBJ databases">
        <title>Genomic Encyclopedia of Type Strains, Phase IV (KMG-IV): sequencing the most valuable type-strain genomes for metagenomic binning, comparative biology and taxonomic classification.</title>
        <authorList>
            <person name="Goeker M."/>
        </authorList>
    </citation>
    <scope>NUCLEOTIDE SEQUENCE [LARGE SCALE GENOMIC DNA]</scope>
    <source>
        <strain evidence="3 4">DSM 6139</strain>
    </source>
</reference>
<feature type="transmembrane region" description="Helical" evidence="1">
    <location>
        <begin position="12"/>
        <end position="30"/>
    </location>
</feature>
<feature type="domain" description="DUF4395" evidence="2">
    <location>
        <begin position="20"/>
        <end position="134"/>
    </location>
</feature>
<feature type="transmembrane region" description="Helical" evidence="1">
    <location>
        <begin position="108"/>
        <end position="129"/>
    </location>
</feature>
<name>A0ABS4G6U7_9CLOT</name>
<feature type="transmembrane region" description="Helical" evidence="1">
    <location>
        <begin position="36"/>
        <end position="52"/>
    </location>
</feature>
<evidence type="ECO:0000313" key="4">
    <source>
        <dbReference type="Proteomes" id="UP001519271"/>
    </source>
</evidence>
<keyword evidence="1" id="KW-1133">Transmembrane helix</keyword>
<keyword evidence="1" id="KW-0472">Membrane</keyword>
<dbReference type="EMBL" id="JAGGKC010000026">
    <property type="protein sequence ID" value="MBP1920256.1"/>
    <property type="molecule type" value="Genomic_DNA"/>
</dbReference>
<sequence length="153" mass="16515">MAGFKPVSISNGAFAFCRYTVAVIFWAAIILGSRELVLAGFIILVLSALLKVRKAPLIVLYTATVERLFPTDQVIVDEKGIRFAHIVGAVVSGLCLLLLYFTKGNAGWIMTGFLAVLKTSAALGFCSALKLYNCMNSGSCCRVGKLVRKFKDA</sequence>
<evidence type="ECO:0000259" key="2">
    <source>
        <dbReference type="Pfam" id="PF14340"/>
    </source>
</evidence>
<keyword evidence="1" id="KW-0812">Transmembrane</keyword>
<proteinExistence type="predicted"/>
<protein>
    <submittedName>
        <fullName evidence="3">Membrane protein</fullName>
    </submittedName>
</protein>
<feature type="transmembrane region" description="Helical" evidence="1">
    <location>
        <begin position="83"/>
        <end position="102"/>
    </location>
</feature>
<evidence type="ECO:0000313" key="3">
    <source>
        <dbReference type="EMBL" id="MBP1920256.1"/>
    </source>
</evidence>
<keyword evidence="4" id="KW-1185">Reference proteome</keyword>
<gene>
    <name evidence="3" type="ORF">J2Z34_002767</name>
</gene>
<evidence type="ECO:0000256" key="1">
    <source>
        <dbReference type="SAM" id="Phobius"/>
    </source>
</evidence>
<organism evidence="3 4">
    <name type="scientific">Youngiibacter multivorans</name>
    <dbReference type="NCBI Taxonomy" id="937251"/>
    <lineage>
        <taxon>Bacteria</taxon>
        <taxon>Bacillati</taxon>
        <taxon>Bacillota</taxon>
        <taxon>Clostridia</taxon>
        <taxon>Eubacteriales</taxon>
        <taxon>Clostridiaceae</taxon>
        <taxon>Youngiibacter</taxon>
    </lineage>
</organism>